<dbReference type="RefSeq" id="WP_160560053.1">
    <property type="nucleotide sequence ID" value="NZ_QZDT01000014.1"/>
</dbReference>
<dbReference type="Pfam" id="PF08241">
    <property type="entry name" value="Methyltransf_11"/>
    <property type="match status" value="1"/>
</dbReference>
<keyword evidence="2" id="KW-0489">Methyltransferase</keyword>
<gene>
    <name evidence="2" type="ORF">D5281_10275</name>
</gene>
<dbReference type="AlphaFoldDB" id="A0A9X5BFA1"/>
<evidence type="ECO:0000259" key="1">
    <source>
        <dbReference type="Pfam" id="PF08241"/>
    </source>
</evidence>
<dbReference type="Proteomes" id="UP001154420">
    <property type="component" value="Unassembled WGS sequence"/>
</dbReference>
<organism evidence="2 3">
    <name type="scientific">Parablautia muri</name>
    <dbReference type="NCBI Taxonomy" id="2320879"/>
    <lineage>
        <taxon>Bacteria</taxon>
        <taxon>Bacillati</taxon>
        <taxon>Bacillota</taxon>
        <taxon>Clostridia</taxon>
        <taxon>Lachnospirales</taxon>
        <taxon>Lachnospiraceae</taxon>
        <taxon>Parablautia</taxon>
    </lineage>
</organism>
<name>A0A9X5BFA1_9FIRM</name>
<comment type="caution">
    <text evidence="2">The sequence shown here is derived from an EMBL/GenBank/DDBJ whole genome shotgun (WGS) entry which is preliminary data.</text>
</comment>
<reference evidence="2" key="1">
    <citation type="submission" date="2018-09" db="EMBL/GenBank/DDBJ databases">
        <title>Murine metabolic-syndrome-specific gut microbial biobank.</title>
        <authorList>
            <person name="Liu C."/>
        </authorList>
    </citation>
    <scope>NUCLEOTIDE SEQUENCE</scope>
    <source>
        <strain evidence="2">D42-62</strain>
    </source>
</reference>
<feature type="domain" description="Methyltransferase type 11" evidence="1">
    <location>
        <begin position="47"/>
        <end position="132"/>
    </location>
</feature>
<protein>
    <submittedName>
        <fullName evidence="2">Methyltransferase domain-containing protein</fullName>
    </submittedName>
</protein>
<sequence>MDLSEVTGKKMNRHPWELSRTQCVLEFFSEYLDKLDEKGERVSYINAGAGDLYFDKALMKKYKKSQVYAIDTAYEKVGSEGRRIHKYHRLEDIEANAVDYAIMMDSLEYMEDDVDYVRKMTQRIKKGGFFFFTLPAYPILFSDYDINIKNLRRYSRKSFSEVLKKVPELEKIEEHNFYTSLFIIRFAQKMLHLPIDPDQKFTSHWSYGQKNFLTGILTVCLNLDFLFNRMLSKAGIRLPGLSMIVICQKK</sequence>
<dbReference type="EMBL" id="QZDT01000014">
    <property type="protein sequence ID" value="NBJ92971.1"/>
    <property type="molecule type" value="Genomic_DNA"/>
</dbReference>
<evidence type="ECO:0000313" key="3">
    <source>
        <dbReference type="Proteomes" id="UP001154420"/>
    </source>
</evidence>
<keyword evidence="2" id="KW-0808">Transferase</keyword>
<keyword evidence="3" id="KW-1185">Reference proteome</keyword>
<proteinExistence type="predicted"/>
<dbReference type="SUPFAM" id="SSF53335">
    <property type="entry name" value="S-adenosyl-L-methionine-dependent methyltransferases"/>
    <property type="match status" value="1"/>
</dbReference>
<evidence type="ECO:0000313" key="2">
    <source>
        <dbReference type="EMBL" id="NBJ92971.1"/>
    </source>
</evidence>
<dbReference type="GO" id="GO:0032259">
    <property type="term" value="P:methylation"/>
    <property type="evidence" value="ECO:0007669"/>
    <property type="project" value="UniProtKB-KW"/>
</dbReference>
<dbReference type="InterPro" id="IPR013216">
    <property type="entry name" value="Methyltransf_11"/>
</dbReference>
<accession>A0A9X5BFA1</accession>
<dbReference type="Gene3D" id="3.40.50.150">
    <property type="entry name" value="Vaccinia Virus protein VP39"/>
    <property type="match status" value="1"/>
</dbReference>
<dbReference type="GO" id="GO:0008757">
    <property type="term" value="F:S-adenosylmethionine-dependent methyltransferase activity"/>
    <property type="evidence" value="ECO:0007669"/>
    <property type="project" value="InterPro"/>
</dbReference>
<dbReference type="OrthoDB" id="1524727at2"/>
<dbReference type="InterPro" id="IPR029063">
    <property type="entry name" value="SAM-dependent_MTases_sf"/>
</dbReference>